<dbReference type="AlphaFoldDB" id="A0AAV7MMB6"/>
<protein>
    <submittedName>
        <fullName evidence="1">Uncharacterized protein</fullName>
    </submittedName>
</protein>
<accession>A0AAV7MMB6</accession>
<sequence>MILPGRRYKHVFIDFKTPMQNSHVTDFYPGVPLYNWGLKEVDPTGPTMSTPLKQRQPRTAVRADGSALKTARAPPGTQPRQALGCKGLVMPPSSSRTSCAWCARTPSTWRRAPSARQELTGQCWAPSRVLGAHPRGLGSQEWGAIQPAWLRCDGNDETRPVLNLCRQ</sequence>
<organism evidence="1 2">
    <name type="scientific">Pleurodeles waltl</name>
    <name type="common">Iberian ribbed newt</name>
    <dbReference type="NCBI Taxonomy" id="8319"/>
    <lineage>
        <taxon>Eukaryota</taxon>
        <taxon>Metazoa</taxon>
        <taxon>Chordata</taxon>
        <taxon>Craniata</taxon>
        <taxon>Vertebrata</taxon>
        <taxon>Euteleostomi</taxon>
        <taxon>Amphibia</taxon>
        <taxon>Batrachia</taxon>
        <taxon>Caudata</taxon>
        <taxon>Salamandroidea</taxon>
        <taxon>Salamandridae</taxon>
        <taxon>Pleurodelinae</taxon>
        <taxon>Pleurodeles</taxon>
    </lineage>
</organism>
<comment type="caution">
    <text evidence="1">The sequence shown here is derived from an EMBL/GenBank/DDBJ whole genome shotgun (WGS) entry which is preliminary data.</text>
</comment>
<proteinExistence type="predicted"/>
<keyword evidence="2" id="KW-1185">Reference proteome</keyword>
<gene>
    <name evidence="1" type="ORF">NDU88_000526</name>
</gene>
<evidence type="ECO:0000313" key="2">
    <source>
        <dbReference type="Proteomes" id="UP001066276"/>
    </source>
</evidence>
<reference evidence="1" key="1">
    <citation type="journal article" date="2022" name="bioRxiv">
        <title>Sequencing and chromosome-scale assembly of the giantPleurodeles waltlgenome.</title>
        <authorList>
            <person name="Brown T."/>
            <person name="Elewa A."/>
            <person name="Iarovenko S."/>
            <person name="Subramanian E."/>
            <person name="Araus A.J."/>
            <person name="Petzold A."/>
            <person name="Susuki M."/>
            <person name="Suzuki K.-i.T."/>
            <person name="Hayashi T."/>
            <person name="Toyoda A."/>
            <person name="Oliveira C."/>
            <person name="Osipova E."/>
            <person name="Leigh N.D."/>
            <person name="Simon A."/>
            <person name="Yun M.H."/>
        </authorList>
    </citation>
    <scope>NUCLEOTIDE SEQUENCE</scope>
    <source>
        <strain evidence="1">20211129_DDA</strain>
        <tissue evidence="1">Liver</tissue>
    </source>
</reference>
<dbReference type="Proteomes" id="UP001066276">
    <property type="component" value="Chromosome 9"/>
</dbReference>
<dbReference type="EMBL" id="JANPWB010000013">
    <property type="protein sequence ID" value="KAJ1103098.1"/>
    <property type="molecule type" value="Genomic_DNA"/>
</dbReference>
<name>A0AAV7MMB6_PLEWA</name>
<evidence type="ECO:0000313" key="1">
    <source>
        <dbReference type="EMBL" id="KAJ1103098.1"/>
    </source>
</evidence>